<dbReference type="AlphaFoldDB" id="A0A9X0RE11"/>
<dbReference type="EMBL" id="JACRUP010000025">
    <property type="protein sequence ID" value="MBC5853105.1"/>
    <property type="molecule type" value="Genomic_DNA"/>
</dbReference>
<dbReference type="RefSeq" id="WP_187027273.1">
    <property type="nucleotide sequence ID" value="NZ_JACRUP010000025.1"/>
</dbReference>
<reference evidence="1" key="1">
    <citation type="submission" date="2020-08" db="EMBL/GenBank/DDBJ databases">
        <title>Genome Sequencing and Pan-Genome Analysis of Migratory bird Vibrio Strains, Inner Mongolia.</title>
        <authorList>
            <person name="Zheng L."/>
        </authorList>
    </citation>
    <scope>NUCLEOTIDE SEQUENCE</scope>
    <source>
        <strain evidence="1">M13F</strain>
    </source>
</reference>
<organism evidence="1 2">
    <name type="scientific">Vibrio metschnikovii</name>
    <dbReference type="NCBI Taxonomy" id="28172"/>
    <lineage>
        <taxon>Bacteria</taxon>
        <taxon>Pseudomonadati</taxon>
        <taxon>Pseudomonadota</taxon>
        <taxon>Gammaproteobacteria</taxon>
        <taxon>Vibrionales</taxon>
        <taxon>Vibrionaceae</taxon>
        <taxon>Vibrio</taxon>
    </lineage>
</organism>
<accession>A0A9X0RE11</accession>
<name>A0A9X0RE11_VIBME</name>
<evidence type="ECO:0000313" key="1">
    <source>
        <dbReference type="EMBL" id="MBC5853105.1"/>
    </source>
</evidence>
<gene>
    <name evidence="1" type="ORF">H8Q88_19705</name>
</gene>
<comment type="caution">
    <text evidence="1">The sequence shown here is derived from an EMBL/GenBank/DDBJ whole genome shotgun (WGS) entry which is preliminary data.</text>
</comment>
<proteinExistence type="predicted"/>
<dbReference type="Proteomes" id="UP000615796">
    <property type="component" value="Unassembled WGS sequence"/>
</dbReference>
<sequence length="109" mass="12116">MNAALAPVLKHSSSVTGYPRFYHCHAVKATFKANNEAEAFNAIEMGAVEVTQLLYKSLKHTYLVESEVNTVVKLKGKNNRDETKTNCGLLDTLSRLNSIWSESNRTTVV</sequence>
<protein>
    <submittedName>
        <fullName evidence="1">Uncharacterized protein</fullName>
    </submittedName>
</protein>
<evidence type="ECO:0000313" key="2">
    <source>
        <dbReference type="Proteomes" id="UP000615796"/>
    </source>
</evidence>
<keyword evidence="2" id="KW-1185">Reference proteome</keyword>